<sequence>MKKEWDSPPSDYTLMVPNGWFLVSLDPEERDRSILALADQQFRGNDSAPVLKERLMRDLQKRAKAAYRAGGVEMYLSTLTVGPVPLASSLLVSVLPSGWPGCRTASDLAGKLTEKGHDCRLVPLEAAGDAVREQRSKAARPEEQMGNTLATTTVVYHVPIPATGTWLMLTFSTPLEPLAPTMVELFDTVAGTLYWSA</sequence>
<evidence type="ECO:0000313" key="2">
    <source>
        <dbReference type="Proteomes" id="UP000031523"/>
    </source>
</evidence>
<dbReference type="Proteomes" id="UP000031523">
    <property type="component" value="Chromosome"/>
</dbReference>
<dbReference type="AlphaFoldDB" id="A0A0B5EYB3"/>
<dbReference type="KEGG" id="sals:SLNWT_2716"/>
<protein>
    <submittedName>
        <fullName evidence="1">Uncharacterized protein</fullName>
    </submittedName>
</protein>
<name>A0A0B5EYB3_STRA4</name>
<gene>
    <name evidence="1" type="ORF">SLNWT_2716</name>
</gene>
<evidence type="ECO:0000313" key="1">
    <source>
        <dbReference type="EMBL" id="AJE83092.1"/>
    </source>
</evidence>
<accession>A0A0B5EYB3</accession>
<dbReference type="EMBL" id="CP010519">
    <property type="protein sequence ID" value="AJE83092.1"/>
    <property type="molecule type" value="Genomic_DNA"/>
</dbReference>
<reference evidence="1 2" key="1">
    <citation type="submission" date="2015-01" db="EMBL/GenBank/DDBJ databases">
        <title>Enhanced salinomycin production by adjusting the supply of polyketide extender units in Streptomyce albus DSM 41398.</title>
        <authorList>
            <person name="Lu C."/>
        </authorList>
    </citation>
    <scope>NUCLEOTIDE SEQUENCE [LARGE SCALE GENOMIC DNA]</scope>
    <source>
        <strain evidence="2">ATCC 21838 / DSM 41398 / FERM P-419 / JCM 4703 / NBRC 107858</strain>
    </source>
</reference>
<proteinExistence type="predicted"/>
<keyword evidence="2" id="KW-1185">Reference proteome</keyword>
<organism evidence="1 2">
    <name type="scientific">Streptomyces albus (strain ATCC 21838 / DSM 41398 / FERM P-419 / JCM 4703 / NBRC 107858)</name>
    <dbReference type="NCBI Taxonomy" id="1081613"/>
    <lineage>
        <taxon>Bacteria</taxon>
        <taxon>Bacillati</taxon>
        <taxon>Actinomycetota</taxon>
        <taxon>Actinomycetes</taxon>
        <taxon>Kitasatosporales</taxon>
        <taxon>Streptomycetaceae</taxon>
        <taxon>Streptomyces</taxon>
    </lineage>
</organism>